<comment type="caution">
    <text evidence="8">The sequence shown here is derived from an EMBL/GenBank/DDBJ whole genome shotgun (WGS) entry which is preliminary data.</text>
</comment>
<keyword evidence="2 5" id="KW-0699">rRNA-binding</keyword>
<dbReference type="GO" id="GO:0043023">
    <property type="term" value="F:ribosomal large subunit binding"/>
    <property type="evidence" value="ECO:0007669"/>
    <property type="project" value="UniProtKB-UniRule"/>
</dbReference>
<evidence type="ECO:0000256" key="6">
    <source>
        <dbReference type="SAM" id="MobiDB-lite"/>
    </source>
</evidence>
<accession>A0A364K7C1</accession>
<protein>
    <recommendedName>
        <fullName evidence="5">Rqc2 homolog RqcH</fullName>
        <shortName evidence="5">RqcH</shortName>
    </recommendedName>
</protein>
<feature type="coiled-coil region" evidence="5">
    <location>
        <begin position="288"/>
        <end position="322"/>
    </location>
</feature>
<reference evidence="8 9" key="2">
    <citation type="submission" date="2018-06" db="EMBL/GenBank/DDBJ databases">
        <authorList>
            <person name="Zhirakovskaya E."/>
        </authorList>
    </citation>
    <scope>NUCLEOTIDE SEQUENCE [LARGE SCALE GENOMIC DNA]</scope>
    <source>
        <strain evidence="8 9">FBKL4.011</strain>
    </source>
</reference>
<name>A0A364K7C1_9BACL</name>
<dbReference type="Pfam" id="PF05833">
    <property type="entry name" value="NFACT_N"/>
    <property type="match status" value="1"/>
</dbReference>
<dbReference type="Proteomes" id="UP000251213">
    <property type="component" value="Unassembled WGS sequence"/>
</dbReference>
<comment type="function">
    <text evidence="5">Key component of the ribosome quality control system (RQC), a ribosome-associated complex that mediates the extraction of incompletely synthesized nascent chains from stalled ribosomes and their subsequent degradation. RqcH recruits Ala-charged tRNA, and with RqcP directs the elongation of stalled nascent chains on 50S ribosomal subunits, leading to non-templated C-terminal alanine extensions (Ala tail). The Ala tail promotes nascent chain degradation. May add between 1 and at least 8 Ala residues. Binds to stalled 50S ribosomal subunits.</text>
</comment>
<evidence type="ECO:0000256" key="3">
    <source>
        <dbReference type="ARBA" id="ARBA00022884"/>
    </source>
</evidence>
<dbReference type="PANTHER" id="PTHR15239:SF6">
    <property type="entry name" value="RIBOSOME QUALITY CONTROL COMPLEX SUBUNIT NEMF"/>
    <property type="match status" value="1"/>
</dbReference>
<dbReference type="EMBL" id="QJKK01000002">
    <property type="protein sequence ID" value="RAL26100.1"/>
    <property type="molecule type" value="Genomic_DNA"/>
</dbReference>
<evidence type="ECO:0000313" key="8">
    <source>
        <dbReference type="EMBL" id="RAL26100.1"/>
    </source>
</evidence>
<dbReference type="InterPro" id="IPR008532">
    <property type="entry name" value="NFACT_RNA-bd"/>
</dbReference>
<dbReference type="InterPro" id="IPR051608">
    <property type="entry name" value="RQC_Subunit_NEMF"/>
</dbReference>
<gene>
    <name evidence="5" type="primary">rqcH</name>
    <name evidence="8" type="ORF">DL897_03605</name>
</gene>
<dbReference type="Gene3D" id="1.10.8.50">
    <property type="match status" value="1"/>
</dbReference>
<dbReference type="GO" id="GO:0000049">
    <property type="term" value="F:tRNA binding"/>
    <property type="evidence" value="ECO:0007669"/>
    <property type="project" value="UniProtKB-UniRule"/>
</dbReference>
<feature type="region of interest" description="Disordered" evidence="6">
    <location>
        <begin position="430"/>
        <end position="450"/>
    </location>
</feature>
<dbReference type="FunFam" id="2.30.310.10:FF:000004">
    <property type="entry name" value="Fibronectin-binding protein A"/>
    <property type="match status" value="1"/>
</dbReference>
<dbReference type="Gene3D" id="2.30.310.10">
    <property type="entry name" value="ibrinogen binding protein from staphylococcus aureus domain"/>
    <property type="match status" value="1"/>
</dbReference>
<evidence type="ECO:0000259" key="7">
    <source>
        <dbReference type="Pfam" id="PF05670"/>
    </source>
</evidence>
<dbReference type="Pfam" id="PF05670">
    <property type="entry name" value="NFACT-R_1"/>
    <property type="match status" value="1"/>
</dbReference>
<dbReference type="GO" id="GO:0019843">
    <property type="term" value="F:rRNA binding"/>
    <property type="evidence" value="ECO:0007669"/>
    <property type="project" value="UniProtKB-UniRule"/>
</dbReference>
<evidence type="ECO:0000256" key="1">
    <source>
        <dbReference type="ARBA" id="ARBA00022555"/>
    </source>
</evidence>
<feature type="coiled-coil region" evidence="5">
    <location>
        <begin position="380"/>
        <end position="429"/>
    </location>
</feature>
<dbReference type="PANTHER" id="PTHR15239">
    <property type="entry name" value="NUCLEAR EXPORT MEDIATOR FACTOR NEMF"/>
    <property type="match status" value="1"/>
</dbReference>
<dbReference type="InterPro" id="IPR043682">
    <property type="entry name" value="RqcH_bacterial"/>
</dbReference>
<dbReference type="GO" id="GO:1990112">
    <property type="term" value="C:RQC complex"/>
    <property type="evidence" value="ECO:0007669"/>
    <property type="project" value="TreeGrafter"/>
</dbReference>
<keyword evidence="3 5" id="KW-0694">RNA-binding</keyword>
<evidence type="ECO:0000256" key="4">
    <source>
        <dbReference type="ARBA" id="ARBA00022917"/>
    </source>
</evidence>
<dbReference type="GO" id="GO:0072344">
    <property type="term" value="P:rescue of stalled ribosome"/>
    <property type="evidence" value="ECO:0007669"/>
    <property type="project" value="UniProtKB-UniRule"/>
</dbReference>
<keyword evidence="9" id="KW-1185">Reference proteome</keyword>
<dbReference type="Gene3D" id="3.40.970.40">
    <property type="entry name" value="fibrinogen binding protein from staphylococcus aureus domain like"/>
    <property type="match status" value="1"/>
</dbReference>
<dbReference type="HAMAP" id="MF_00844_B">
    <property type="entry name" value="RqcH_B"/>
    <property type="match status" value="1"/>
</dbReference>
<dbReference type="RefSeq" id="WP_113657785.1">
    <property type="nucleotide sequence ID" value="NZ_KZ845664.1"/>
</dbReference>
<dbReference type="AlphaFoldDB" id="A0A364K7C1"/>
<keyword evidence="5" id="KW-0175">Coiled coil</keyword>
<organism evidence="8 9">
    <name type="scientific">Thermoflavimicrobium daqui</name>
    <dbReference type="NCBI Taxonomy" id="2137476"/>
    <lineage>
        <taxon>Bacteria</taxon>
        <taxon>Bacillati</taxon>
        <taxon>Bacillota</taxon>
        <taxon>Bacilli</taxon>
        <taxon>Bacillales</taxon>
        <taxon>Thermoactinomycetaceae</taxon>
        <taxon>Thermoflavimicrobium</taxon>
    </lineage>
</organism>
<proteinExistence type="inferred from homology"/>
<comment type="subunit">
    <text evidence="5">Associates with stalled 50S ribosomal subunits. Binds to RqcP.</text>
</comment>
<evidence type="ECO:0000256" key="2">
    <source>
        <dbReference type="ARBA" id="ARBA00022730"/>
    </source>
</evidence>
<sequence>MSFDGIMTRAIVYELSQTLSSGRITKVYQPSEIEILLYIRAFGKNHRLLLSAHPAYPRVHLIEENMDHPTEPPMFCMLMRKHCEGAIIQSIEQIGMERVIHINFRTRNELGDEVTRRIVIEIMGRHSNLILLDPETDTILDAIRRVTPAISQHRQVLPGSTYSPPPDQAKKNPLEVDKNTFIAGFDYNRGQLDKQIMQRFTGIGPLIAKEITHRAELGSREKLWQSFHQVMEQIRRHKYQPTAIHTANKSVFSAIPITHVEGEQRTFATMSACLESFYFGKAERDRIKQQTQDLMRKLQNDIDKNTKKIKILEKELLETTKADSYRIYGELLTAYMHQLKRGDQEAQVVNYYDPEGKEVTIQLNPILTPSENAQRYFKKYNKLKAAKKWNEEQIQKAKEEIEYLESVLVQLMNSTRREVEQIREELQEEGWLKGGQKPTKKRKKKEMPTPLSVYSSDHTLVMVGRNNKQNDYLTHQLASATDTWLHTKDIPGSHVVIRSQSFSETTLQEAAMLAAYFSKARESSQVPVDYTLIKHVKKPTGARPGFVHYVQQRTLFVTPDEQKVREILSHKPKH</sequence>
<feature type="domain" description="NFACT RNA-binding" evidence="7">
    <location>
        <begin position="455"/>
        <end position="540"/>
    </location>
</feature>
<comment type="similarity">
    <text evidence="5">Belongs to the NEMF family.</text>
</comment>
<keyword evidence="4 5" id="KW-0648">Protein biosynthesis</keyword>
<dbReference type="OrthoDB" id="9766163at2"/>
<evidence type="ECO:0000313" key="9">
    <source>
        <dbReference type="Proteomes" id="UP000251213"/>
    </source>
</evidence>
<reference evidence="8 9" key="1">
    <citation type="submission" date="2018-06" db="EMBL/GenBank/DDBJ databases">
        <title>Thermoflavimicrobium daqus sp. nov., a thermophilic microbe isolated from Moutai-flavour Daqu.</title>
        <authorList>
            <person name="Wang X."/>
            <person name="Zhou H."/>
        </authorList>
    </citation>
    <scope>NUCLEOTIDE SEQUENCE [LARGE SCALE GENOMIC DNA]</scope>
    <source>
        <strain evidence="8 9">FBKL4.011</strain>
    </source>
</reference>
<evidence type="ECO:0000256" key="5">
    <source>
        <dbReference type="HAMAP-Rule" id="MF_00844"/>
    </source>
</evidence>
<keyword evidence="1 5" id="KW-0820">tRNA-binding</keyword>